<keyword evidence="2" id="KW-1185">Reference proteome</keyword>
<sequence length="175" mass="19038">MALSAVNLCNIDQDTFEAMAPVRGVDTMGGGGAAANGRPIPIRVSISYRKVPKLRYFAPISAALSLYSRDAYFPICVVDIARFAWWTPGSKVCAKTSDEQGTTTLRLAAIPGPDLWAAVAVTAGTRPRWSLTRQRHSATDLFSPHLHEEDTARNGTCLRVPSFRITDQIIGYVSL</sequence>
<accession>A0A0L0W1P1</accession>
<evidence type="ECO:0000313" key="2">
    <source>
        <dbReference type="Proteomes" id="UP000054564"/>
    </source>
</evidence>
<protein>
    <submittedName>
        <fullName evidence="1">Uncharacterized protein</fullName>
    </submittedName>
</protein>
<comment type="caution">
    <text evidence="1">The sequence shown here is derived from an EMBL/GenBank/DDBJ whole genome shotgun (WGS) entry which is preliminary data.</text>
</comment>
<dbReference type="Proteomes" id="UP000054564">
    <property type="component" value="Unassembled WGS sequence"/>
</dbReference>
<name>A0A0L0W1P1_9BASI</name>
<dbReference type="EMBL" id="AJIL01000008">
    <property type="protein sequence ID" value="KNF05387.1"/>
    <property type="molecule type" value="Genomic_DNA"/>
</dbReference>
<proteinExistence type="predicted"/>
<evidence type="ECO:0000313" key="1">
    <source>
        <dbReference type="EMBL" id="KNF05387.1"/>
    </source>
</evidence>
<organism evidence="1 2">
    <name type="scientific">Puccinia striiformis f. sp. tritici PST-78</name>
    <dbReference type="NCBI Taxonomy" id="1165861"/>
    <lineage>
        <taxon>Eukaryota</taxon>
        <taxon>Fungi</taxon>
        <taxon>Dikarya</taxon>
        <taxon>Basidiomycota</taxon>
        <taxon>Pucciniomycotina</taxon>
        <taxon>Pucciniomycetes</taxon>
        <taxon>Pucciniales</taxon>
        <taxon>Pucciniaceae</taxon>
        <taxon>Puccinia</taxon>
    </lineage>
</organism>
<reference evidence="2" key="1">
    <citation type="submission" date="2014-03" db="EMBL/GenBank/DDBJ databases">
        <title>The Genome Sequence of Puccinia striiformis f. sp. tritici PST-78.</title>
        <authorList>
            <consortium name="The Broad Institute Genome Sequencing Platform"/>
            <person name="Cuomo C."/>
            <person name="Hulbert S."/>
            <person name="Chen X."/>
            <person name="Walker B."/>
            <person name="Young S.K."/>
            <person name="Zeng Q."/>
            <person name="Gargeya S."/>
            <person name="Fitzgerald M."/>
            <person name="Haas B."/>
            <person name="Abouelleil A."/>
            <person name="Alvarado L."/>
            <person name="Arachchi H.M."/>
            <person name="Berlin A.M."/>
            <person name="Chapman S.B."/>
            <person name="Goldberg J."/>
            <person name="Griggs A."/>
            <person name="Gujja S."/>
            <person name="Hansen M."/>
            <person name="Howarth C."/>
            <person name="Imamovic A."/>
            <person name="Larimer J."/>
            <person name="McCowan C."/>
            <person name="Montmayeur A."/>
            <person name="Murphy C."/>
            <person name="Neiman D."/>
            <person name="Pearson M."/>
            <person name="Priest M."/>
            <person name="Roberts A."/>
            <person name="Saif S."/>
            <person name="Shea T."/>
            <person name="Sisk P."/>
            <person name="Sykes S."/>
            <person name="Wortman J."/>
            <person name="Nusbaum C."/>
            <person name="Birren B."/>
        </authorList>
    </citation>
    <scope>NUCLEOTIDE SEQUENCE [LARGE SCALE GENOMIC DNA]</scope>
    <source>
        <strain evidence="2">race PST-78</strain>
    </source>
</reference>
<gene>
    <name evidence="1" type="ORF">PSTG_01600</name>
</gene>
<dbReference type="AlphaFoldDB" id="A0A0L0W1P1"/>